<dbReference type="RefSeq" id="WP_060851236.1">
    <property type="nucleotide sequence ID" value="NZ_AP014706.1"/>
</dbReference>
<proteinExistence type="predicted"/>
<feature type="signal peptide" evidence="1">
    <location>
        <begin position="1"/>
        <end position="32"/>
    </location>
</feature>
<geneLocation type="plasmid" evidence="3">
    <name>pMaq22A_2p DNA</name>
</geneLocation>
<protein>
    <submittedName>
        <fullName evidence="2">Uncharacterized protein</fullName>
    </submittedName>
</protein>
<gene>
    <name evidence="2" type="ORF">Maq22A_2p42320</name>
</gene>
<dbReference type="EMBL" id="AP014706">
    <property type="protein sequence ID" value="BAQ50201.1"/>
    <property type="molecule type" value="Genomic_DNA"/>
</dbReference>
<dbReference type="OrthoDB" id="7926124at2"/>
<reference evidence="2 3" key="1">
    <citation type="journal article" date="2015" name="Genome Announc.">
        <title>Complete Genome Sequence of Methylobacterium aquaticum Strain 22A, Isolated from Racomitrium japonicum Moss.</title>
        <authorList>
            <person name="Tani A."/>
            <person name="Ogura Y."/>
            <person name="Hayashi T."/>
            <person name="Kimbara K."/>
        </authorList>
    </citation>
    <scope>NUCLEOTIDE SEQUENCE [LARGE SCALE GENOMIC DNA]</scope>
    <source>
        <strain evidence="2 3">MA-22A</strain>
        <plasmid evidence="3">Plasmid pMaq22A_2p DNA</plasmid>
    </source>
</reference>
<keyword evidence="2" id="KW-0614">Plasmid</keyword>
<organism evidence="2 3">
    <name type="scientific">Methylobacterium aquaticum</name>
    <dbReference type="NCBI Taxonomy" id="270351"/>
    <lineage>
        <taxon>Bacteria</taxon>
        <taxon>Pseudomonadati</taxon>
        <taxon>Pseudomonadota</taxon>
        <taxon>Alphaproteobacteria</taxon>
        <taxon>Hyphomicrobiales</taxon>
        <taxon>Methylobacteriaceae</taxon>
        <taxon>Methylobacterium</taxon>
    </lineage>
</organism>
<dbReference type="Proteomes" id="UP000061432">
    <property type="component" value="Plasmid pMaq22A_2p"/>
</dbReference>
<name>A0A0C6FBW5_9HYPH</name>
<accession>A0A0C6FBW5</accession>
<evidence type="ECO:0000313" key="2">
    <source>
        <dbReference type="EMBL" id="BAQ50201.1"/>
    </source>
</evidence>
<dbReference type="AlphaFoldDB" id="A0A0C6FBW5"/>
<reference evidence="3" key="2">
    <citation type="submission" date="2015-01" db="EMBL/GenBank/DDBJ databases">
        <title>Complete genome sequence of Methylobacterium aquaticum strain 22A.</title>
        <authorList>
            <person name="Tani A."/>
            <person name="Ogura Y."/>
            <person name="Hayashi T."/>
        </authorList>
    </citation>
    <scope>NUCLEOTIDE SEQUENCE [LARGE SCALE GENOMIC DNA]</scope>
    <source>
        <strain evidence="3">MA-22A</strain>
        <plasmid evidence="3">Plasmid pMaq22A_2p DNA</plasmid>
    </source>
</reference>
<keyword evidence="1" id="KW-0732">Signal</keyword>
<sequence length="324" mass="33330">MASFLRRAAGGPILAVGRLLAVLGLLAQPAFAAEAVFPAAGSVGLVPPPGMTPSKGFAGFEHRSGASILITEMPAEAYGQLLERFTPEALRATGFKARSSGTALGVAGGEGRVRRGSQAANGLTYAKWVAVVRGASGTGLITVQVPEAARGQMPDEAVEAALSTIAFRAPGSLADQIGALPYTVGDLAGFRPVRALMGNALMLTDGPKDIDPDGVQPLIVVAPSMGRAAVPEGQEGAFARKALATFREIKDVTVTDEDRATRDGAVVLRLRATGSDTRSGRPVAIAQVIRFDGSSYLRVLGLAPADRPEALARAERVAASVAPR</sequence>
<evidence type="ECO:0000313" key="3">
    <source>
        <dbReference type="Proteomes" id="UP000061432"/>
    </source>
</evidence>
<dbReference type="PATRIC" id="fig|270351.10.peg.7375"/>
<evidence type="ECO:0000256" key="1">
    <source>
        <dbReference type="SAM" id="SignalP"/>
    </source>
</evidence>
<feature type="chain" id="PRO_5002189164" evidence="1">
    <location>
        <begin position="33"/>
        <end position="324"/>
    </location>
</feature>
<dbReference type="KEGG" id="maqu:Maq22A_2p42320"/>